<gene>
    <name evidence="1" type="ORF">NW766_011711</name>
</gene>
<accession>A0A9W8U5I2</accession>
<sequence>MPSDEYNFGDVFQKIYVSKQKPPPLPVPENMKVVLQSFPPLGQVTSVVGKSVTLTTVLEIPKSRADESWEVSAWHSVDNSDWKDAQLFSIQNAPAPQTLQTLDDSMSRFYFSSSISFEASIRFTLKFRHSPDVEWRWIRDEQGLNDGLAVNTPFGVESVTSDFTVVA</sequence>
<keyword evidence="2" id="KW-1185">Reference proteome</keyword>
<dbReference type="EMBL" id="JAPDHF010000024">
    <property type="protein sequence ID" value="KAJ4004406.1"/>
    <property type="molecule type" value="Genomic_DNA"/>
</dbReference>
<evidence type="ECO:0000313" key="2">
    <source>
        <dbReference type="Proteomes" id="UP001152130"/>
    </source>
</evidence>
<comment type="caution">
    <text evidence="1">The sequence shown here is derived from an EMBL/GenBank/DDBJ whole genome shotgun (WGS) entry which is preliminary data.</text>
</comment>
<organism evidence="1 2">
    <name type="scientific">Fusarium irregulare</name>
    <dbReference type="NCBI Taxonomy" id="2494466"/>
    <lineage>
        <taxon>Eukaryota</taxon>
        <taxon>Fungi</taxon>
        <taxon>Dikarya</taxon>
        <taxon>Ascomycota</taxon>
        <taxon>Pezizomycotina</taxon>
        <taxon>Sordariomycetes</taxon>
        <taxon>Hypocreomycetidae</taxon>
        <taxon>Hypocreales</taxon>
        <taxon>Nectriaceae</taxon>
        <taxon>Fusarium</taxon>
        <taxon>Fusarium incarnatum-equiseti species complex</taxon>
    </lineage>
</organism>
<reference evidence="1" key="1">
    <citation type="submission" date="2022-10" db="EMBL/GenBank/DDBJ databases">
        <title>Fusarium specimens isolated from Avocado Roots.</title>
        <authorList>
            <person name="Stajich J."/>
            <person name="Roper C."/>
            <person name="Heimlech-Rivalta G."/>
        </authorList>
    </citation>
    <scope>NUCLEOTIDE SEQUENCE</scope>
    <source>
        <strain evidence="1">CF00143</strain>
    </source>
</reference>
<dbReference type="AlphaFoldDB" id="A0A9W8U5I2"/>
<dbReference type="Proteomes" id="UP001152130">
    <property type="component" value="Unassembled WGS sequence"/>
</dbReference>
<name>A0A9W8U5I2_9HYPO</name>
<evidence type="ECO:0000313" key="1">
    <source>
        <dbReference type="EMBL" id="KAJ4004406.1"/>
    </source>
</evidence>
<proteinExistence type="predicted"/>
<protein>
    <submittedName>
        <fullName evidence="1">Uncharacterized protein</fullName>
    </submittedName>
</protein>